<comment type="caution">
    <text evidence="2">The sequence shown here is derived from an EMBL/GenBank/DDBJ whole genome shotgun (WGS) entry which is preliminary data.</text>
</comment>
<feature type="region of interest" description="Disordered" evidence="1">
    <location>
        <begin position="125"/>
        <end position="224"/>
    </location>
</feature>
<evidence type="ECO:0000313" key="2">
    <source>
        <dbReference type="EMBL" id="KAK9104586.1"/>
    </source>
</evidence>
<sequence>MAEAVARDRVRDPVECTDRDSGLVMHRDKDIDMFHVDWDFNVPIWAYGQPGTAEPETYSCYCHVAEEPSSSRRSPACRGGAQPYRVRWGYGLGRVWPWAGMALGGYGLGSSVIKHHCPIGEEGERDAGEELTEGRPASTVAPGADPAADDLPGDSPARRRDVDGKAVADQPRTRAAAGTRIGLRISRGRPSGAAIGDSALGGGAVRRDDDSNSSGRRCTAAARPRTTLRGVAAEVGNGDDRQRCGGGGDRARQRQLRRWRRSHRAAAQRTVVAQGGSGDAGGCDSGGCDAVNGVVARCRPVGCAVSTKSRRHDGAIVEIVVDRVGPLASESWLLFICDMSSYPDAVDIS</sequence>
<dbReference type="Proteomes" id="UP001419268">
    <property type="component" value="Unassembled WGS sequence"/>
</dbReference>
<evidence type="ECO:0000313" key="3">
    <source>
        <dbReference type="Proteomes" id="UP001419268"/>
    </source>
</evidence>
<organism evidence="2 3">
    <name type="scientific">Stephania cephalantha</name>
    <dbReference type="NCBI Taxonomy" id="152367"/>
    <lineage>
        <taxon>Eukaryota</taxon>
        <taxon>Viridiplantae</taxon>
        <taxon>Streptophyta</taxon>
        <taxon>Embryophyta</taxon>
        <taxon>Tracheophyta</taxon>
        <taxon>Spermatophyta</taxon>
        <taxon>Magnoliopsida</taxon>
        <taxon>Ranunculales</taxon>
        <taxon>Menispermaceae</taxon>
        <taxon>Menispermoideae</taxon>
        <taxon>Cissampelideae</taxon>
        <taxon>Stephania</taxon>
    </lineage>
</organism>
<keyword evidence="3" id="KW-1185">Reference proteome</keyword>
<reference evidence="2 3" key="1">
    <citation type="submission" date="2024-01" db="EMBL/GenBank/DDBJ databases">
        <title>Genome assemblies of Stephania.</title>
        <authorList>
            <person name="Yang L."/>
        </authorList>
    </citation>
    <scope>NUCLEOTIDE SEQUENCE [LARGE SCALE GENOMIC DNA]</scope>
    <source>
        <strain evidence="2">JXDWG</strain>
        <tissue evidence="2">Leaf</tissue>
    </source>
</reference>
<name>A0AAP0F3F3_9MAGN</name>
<dbReference type="AlphaFoldDB" id="A0AAP0F3F3"/>
<feature type="compositionally biased region" description="Low complexity" evidence="1">
    <location>
        <begin position="212"/>
        <end position="224"/>
    </location>
</feature>
<accession>A0AAP0F3F3</accession>
<protein>
    <submittedName>
        <fullName evidence="2">Uncharacterized protein</fullName>
    </submittedName>
</protein>
<dbReference type="EMBL" id="JBBNAG010000009">
    <property type="protein sequence ID" value="KAK9104586.1"/>
    <property type="molecule type" value="Genomic_DNA"/>
</dbReference>
<gene>
    <name evidence="2" type="ORF">Scep_021430</name>
</gene>
<proteinExistence type="predicted"/>
<feature type="compositionally biased region" description="Basic and acidic residues" evidence="1">
    <location>
        <begin position="156"/>
        <end position="166"/>
    </location>
</feature>
<evidence type="ECO:0000256" key="1">
    <source>
        <dbReference type="SAM" id="MobiDB-lite"/>
    </source>
</evidence>